<accession>A0A366KX88</accession>
<dbReference type="InterPro" id="IPR048868">
    <property type="entry name" value="OGG-like_put"/>
</dbReference>
<evidence type="ECO:0000313" key="1">
    <source>
        <dbReference type="EMBL" id="RBQ05853.1"/>
    </source>
</evidence>
<dbReference type="AlphaFoldDB" id="A0A366KX88"/>
<name>A0A366KX88_9SPHI</name>
<sequence length="217" mass="25113">MISLYAGLIKELPVRDICFSTKRSTWVKAEKEVPWLRVLNDEVFGSYLKLSISRKDIFSCISNIRQSIILTIYWGYPQGMRGEHFINMLKSIEIIEESIFTIRNKENPTTDDYWVLMDKLKGVKGLALSTISKLLYFFEIKINGHQCQILDLRLIDALSSKGFSQYETLLPISYGTIAEKKYPLFLELTTSIANKLECEPENIEMFLFTFGKNLKPD</sequence>
<dbReference type="EMBL" id="QNQU01000012">
    <property type="protein sequence ID" value="RBQ05853.1"/>
    <property type="molecule type" value="Genomic_DNA"/>
</dbReference>
<organism evidence="1 2">
    <name type="scientific">Pedobacter miscanthi</name>
    <dbReference type="NCBI Taxonomy" id="2259170"/>
    <lineage>
        <taxon>Bacteria</taxon>
        <taxon>Pseudomonadati</taxon>
        <taxon>Bacteroidota</taxon>
        <taxon>Sphingobacteriia</taxon>
        <taxon>Sphingobacteriales</taxon>
        <taxon>Sphingobacteriaceae</taxon>
        <taxon>Pedobacter</taxon>
    </lineage>
</organism>
<dbReference type="Pfam" id="PF21790">
    <property type="entry name" value="OGG"/>
    <property type="match status" value="1"/>
</dbReference>
<reference evidence="1 2" key="1">
    <citation type="submission" date="2018-07" db="EMBL/GenBank/DDBJ databases">
        <title>A draft genome of a endophytic bacteria, a new species of Pedobacter.</title>
        <authorList>
            <person name="Zhang Z.D."/>
            <person name="Chen Z.J."/>
        </authorList>
    </citation>
    <scope>NUCLEOTIDE SEQUENCE [LARGE SCALE GENOMIC DNA]</scope>
    <source>
        <strain evidence="1 2">RS10</strain>
    </source>
</reference>
<proteinExistence type="predicted"/>
<evidence type="ECO:0000313" key="2">
    <source>
        <dbReference type="Proteomes" id="UP000252081"/>
    </source>
</evidence>
<dbReference type="Proteomes" id="UP000252081">
    <property type="component" value="Unassembled WGS sequence"/>
</dbReference>
<comment type="caution">
    <text evidence="1">The sequence shown here is derived from an EMBL/GenBank/DDBJ whole genome shotgun (WGS) entry which is preliminary data.</text>
</comment>
<keyword evidence="2" id="KW-1185">Reference proteome</keyword>
<gene>
    <name evidence="1" type="ORF">DRW42_15250</name>
</gene>
<protein>
    <submittedName>
        <fullName evidence="1">Uncharacterized protein</fullName>
    </submittedName>
</protein>
<dbReference type="RefSeq" id="WP_113949691.1">
    <property type="nucleotide sequence ID" value="NZ_QNQU01000012.1"/>
</dbReference>
<dbReference type="OrthoDB" id="797022at2"/>